<dbReference type="Proteomes" id="UP000077667">
    <property type="component" value="Chromosome"/>
</dbReference>
<evidence type="ECO:0000256" key="4">
    <source>
        <dbReference type="ARBA" id="ARBA00023163"/>
    </source>
</evidence>
<evidence type="ECO:0000259" key="5">
    <source>
        <dbReference type="Pfam" id="PF08281"/>
    </source>
</evidence>
<dbReference type="GO" id="GO:0016987">
    <property type="term" value="F:sigma factor activity"/>
    <property type="evidence" value="ECO:0007669"/>
    <property type="project" value="UniProtKB-KW"/>
</dbReference>
<proteinExistence type="inferred from homology"/>
<protein>
    <submittedName>
        <fullName evidence="6">RNA polymerase sigma-70 factor</fullName>
    </submittedName>
</protein>
<dbReference type="InterPro" id="IPR013324">
    <property type="entry name" value="RNA_pol_sigma_r3/r4-like"/>
</dbReference>
<evidence type="ECO:0000313" key="6">
    <source>
        <dbReference type="EMBL" id="ANH80585.1"/>
    </source>
</evidence>
<keyword evidence="3" id="KW-0731">Sigma factor</keyword>
<keyword evidence="7" id="KW-1185">Reference proteome</keyword>
<dbReference type="InterPro" id="IPR013325">
    <property type="entry name" value="RNA_pol_sigma_r2"/>
</dbReference>
<comment type="similarity">
    <text evidence="1">Belongs to the sigma-70 factor family. ECF subfamily.</text>
</comment>
<evidence type="ECO:0000256" key="2">
    <source>
        <dbReference type="ARBA" id="ARBA00023015"/>
    </source>
</evidence>
<dbReference type="AlphaFoldDB" id="A0A1A9HZT0"/>
<dbReference type="PANTHER" id="PTHR43133">
    <property type="entry name" value="RNA POLYMERASE ECF-TYPE SIGMA FACTO"/>
    <property type="match status" value="1"/>
</dbReference>
<feature type="domain" description="RNA polymerase sigma factor 70 region 4 type 2" evidence="5">
    <location>
        <begin position="123"/>
        <end position="166"/>
    </location>
</feature>
<dbReference type="GO" id="GO:0006352">
    <property type="term" value="P:DNA-templated transcription initiation"/>
    <property type="evidence" value="ECO:0007669"/>
    <property type="project" value="InterPro"/>
</dbReference>
<keyword evidence="2" id="KW-0805">Transcription regulation</keyword>
<evidence type="ECO:0000256" key="3">
    <source>
        <dbReference type="ARBA" id="ARBA00023082"/>
    </source>
</evidence>
<dbReference type="OrthoDB" id="665981at2"/>
<dbReference type="NCBIfam" id="TIGR02937">
    <property type="entry name" value="sigma70-ECF"/>
    <property type="match status" value="1"/>
</dbReference>
<dbReference type="Gene3D" id="1.10.1740.10">
    <property type="match status" value="1"/>
</dbReference>
<dbReference type="EMBL" id="CP015772">
    <property type="protein sequence ID" value="ANH80585.1"/>
    <property type="molecule type" value="Genomic_DNA"/>
</dbReference>
<evidence type="ECO:0000256" key="1">
    <source>
        <dbReference type="ARBA" id="ARBA00010641"/>
    </source>
</evidence>
<dbReference type="InterPro" id="IPR039425">
    <property type="entry name" value="RNA_pol_sigma-70-like"/>
</dbReference>
<dbReference type="SUPFAM" id="SSF88659">
    <property type="entry name" value="Sigma3 and sigma4 domains of RNA polymerase sigma factors"/>
    <property type="match status" value="1"/>
</dbReference>
<dbReference type="Pfam" id="PF08281">
    <property type="entry name" value="Sigma70_r4_2"/>
    <property type="match status" value="1"/>
</dbReference>
<sequence length="187" mass="21953">MIGYNQYSDQELTNLLKAGDREAFNEIYFRYSSLLYHYALNILQQEDECTDALQDVFVWLWVNQKKLNITCLKAYLMAAVKYKLTRVILASKKRAELLSRTYALKEMAVEEDSIEIKELKAAINDFVNNLPQRAKEIYQMSREQYLSNKEIASRLGITEKTVENQMTINLKKLKLHLGKMSFWSTFL</sequence>
<dbReference type="RefSeq" id="WP_067753307.1">
    <property type="nucleotide sequence ID" value="NZ_CP015772.1"/>
</dbReference>
<dbReference type="STRING" id="1176587.A8C56_05935"/>
<name>A0A1A9HZT0_9BACT</name>
<accession>A0A1A9HZT0</accession>
<dbReference type="InterPro" id="IPR014284">
    <property type="entry name" value="RNA_pol_sigma-70_dom"/>
</dbReference>
<dbReference type="InterPro" id="IPR036388">
    <property type="entry name" value="WH-like_DNA-bd_sf"/>
</dbReference>
<keyword evidence="4" id="KW-0804">Transcription</keyword>
<evidence type="ECO:0000313" key="7">
    <source>
        <dbReference type="Proteomes" id="UP000077667"/>
    </source>
</evidence>
<reference evidence="6 7" key="1">
    <citation type="submission" date="2016-05" db="EMBL/GenBank/DDBJ databases">
        <title>Niabella ginsenosidivorans BS26 whole genome sequencing.</title>
        <authorList>
            <person name="Im W.T."/>
            <person name="Siddiqi M.Z."/>
        </authorList>
    </citation>
    <scope>NUCLEOTIDE SEQUENCE [LARGE SCALE GENOMIC DNA]</scope>
    <source>
        <strain evidence="6 7">BS26</strain>
    </source>
</reference>
<dbReference type="Gene3D" id="1.10.10.10">
    <property type="entry name" value="Winged helix-like DNA-binding domain superfamily/Winged helix DNA-binding domain"/>
    <property type="match status" value="1"/>
</dbReference>
<dbReference type="InterPro" id="IPR013249">
    <property type="entry name" value="RNA_pol_sigma70_r4_t2"/>
</dbReference>
<organism evidence="6 7">
    <name type="scientific">Niabella ginsenosidivorans</name>
    <dbReference type="NCBI Taxonomy" id="1176587"/>
    <lineage>
        <taxon>Bacteria</taxon>
        <taxon>Pseudomonadati</taxon>
        <taxon>Bacteroidota</taxon>
        <taxon>Chitinophagia</taxon>
        <taxon>Chitinophagales</taxon>
        <taxon>Chitinophagaceae</taxon>
        <taxon>Niabella</taxon>
    </lineage>
</organism>
<dbReference type="SUPFAM" id="SSF88946">
    <property type="entry name" value="Sigma2 domain of RNA polymerase sigma factors"/>
    <property type="match status" value="1"/>
</dbReference>
<gene>
    <name evidence="6" type="ORF">A8C56_05935</name>
</gene>
<dbReference type="KEGG" id="nia:A8C56_05935"/>
<dbReference type="GO" id="GO:0003677">
    <property type="term" value="F:DNA binding"/>
    <property type="evidence" value="ECO:0007669"/>
    <property type="project" value="InterPro"/>
</dbReference>
<dbReference type="PANTHER" id="PTHR43133:SF46">
    <property type="entry name" value="RNA POLYMERASE SIGMA-70 FACTOR ECF SUBFAMILY"/>
    <property type="match status" value="1"/>
</dbReference>